<protein>
    <submittedName>
        <fullName evidence="1">Uncharacterized protein</fullName>
    </submittedName>
</protein>
<dbReference type="AlphaFoldDB" id="X1J862"/>
<evidence type="ECO:0000313" key="1">
    <source>
        <dbReference type="EMBL" id="GAH74534.1"/>
    </source>
</evidence>
<gene>
    <name evidence="1" type="ORF">S03H2_51620</name>
</gene>
<comment type="caution">
    <text evidence="1">The sequence shown here is derived from an EMBL/GenBank/DDBJ whole genome shotgun (WGS) entry which is preliminary data.</text>
</comment>
<sequence>MELEMVKLKYAYIVEKLYFYMRKMYVKFAQNVVISSPILTTKIIKGGKPSENSKRYN</sequence>
<organism evidence="1">
    <name type="scientific">marine sediment metagenome</name>
    <dbReference type="NCBI Taxonomy" id="412755"/>
    <lineage>
        <taxon>unclassified sequences</taxon>
        <taxon>metagenomes</taxon>
        <taxon>ecological metagenomes</taxon>
    </lineage>
</organism>
<accession>X1J862</accession>
<reference evidence="1" key="1">
    <citation type="journal article" date="2014" name="Front. Microbiol.">
        <title>High frequency of phylogenetically diverse reductive dehalogenase-homologous genes in deep subseafloor sedimentary metagenomes.</title>
        <authorList>
            <person name="Kawai M."/>
            <person name="Futagami T."/>
            <person name="Toyoda A."/>
            <person name="Takaki Y."/>
            <person name="Nishi S."/>
            <person name="Hori S."/>
            <person name="Arai W."/>
            <person name="Tsubouchi T."/>
            <person name="Morono Y."/>
            <person name="Uchiyama I."/>
            <person name="Ito T."/>
            <person name="Fujiyama A."/>
            <person name="Inagaki F."/>
            <person name="Takami H."/>
        </authorList>
    </citation>
    <scope>NUCLEOTIDE SEQUENCE</scope>
    <source>
        <strain evidence="1">Expedition CK06-06</strain>
    </source>
</reference>
<name>X1J862_9ZZZZ</name>
<proteinExistence type="predicted"/>
<dbReference type="EMBL" id="BARU01032758">
    <property type="protein sequence ID" value="GAH74534.1"/>
    <property type="molecule type" value="Genomic_DNA"/>
</dbReference>